<feature type="domain" description="Sde2 ubiquitin" evidence="10">
    <location>
        <begin position="7"/>
        <end position="96"/>
    </location>
</feature>
<comment type="subcellular location">
    <subcellularLocation>
        <location evidence="2">Cytoplasm</location>
    </subcellularLocation>
    <subcellularLocation>
        <location evidence="1">Nucleus</location>
    </subcellularLocation>
</comment>
<evidence type="ECO:0000256" key="7">
    <source>
        <dbReference type="ARBA" id="ARBA00023242"/>
    </source>
</evidence>
<keyword evidence="7" id="KW-0539">Nucleus</keyword>
<protein>
    <recommendedName>
        <fullName evidence="14">Sde2 N-terminal ubiquitin domain-containing protein</fullName>
    </recommendedName>
</protein>
<evidence type="ECO:0000259" key="10">
    <source>
        <dbReference type="Pfam" id="PF13019"/>
    </source>
</evidence>
<accession>A0A8H7E898</accession>
<evidence type="ECO:0000256" key="6">
    <source>
        <dbReference type="ARBA" id="ARBA00023187"/>
    </source>
</evidence>
<sequence>MDFQDRINVLLRTFPGLSLPKTVSFALHAETTTTDLLEHLSTIIPPSISAKLILTTTSNRTIRPSPDLVTSLISPTNNNNNNHGTLLLPLQLHAPLPGGKGGFGSQLRAAGGRMSSRKRKNALASDPNAGVGSNRNLDGRRLRSITEAKNLAEYLATRPEMERREKEERRRRWEVVVEGAERREEEMRKGKRGKGLSEEWLEEKEDAGERTREAVRKAMAGGNWKDNVAGMAASQAALDGGAGASSSASGASGEPSEDEDSDGQPNGMDLDEDEVKVLEKEAADGDVDAIWVLRNRVKKPATKEKGETRYVGFDEDDEFMSSSGDEHGRKELSSGAGAPKVEKGSRPPGYRTRNHRTM</sequence>
<dbReference type="InterPro" id="IPR053822">
    <property type="entry name" value="SDE2-like_dom"/>
</dbReference>
<feature type="compositionally biased region" description="Basic and acidic residues" evidence="9">
    <location>
        <begin position="207"/>
        <end position="216"/>
    </location>
</feature>
<evidence type="ECO:0000256" key="1">
    <source>
        <dbReference type="ARBA" id="ARBA00004123"/>
    </source>
</evidence>
<name>A0A8H7E898_9EURO</name>
<evidence type="ECO:0000256" key="3">
    <source>
        <dbReference type="ARBA" id="ARBA00008726"/>
    </source>
</evidence>
<dbReference type="GO" id="GO:0008380">
    <property type="term" value="P:RNA splicing"/>
    <property type="evidence" value="ECO:0007669"/>
    <property type="project" value="UniProtKB-KW"/>
</dbReference>
<proteinExistence type="inferred from homology"/>
<reference evidence="12" key="1">
    <citation type="submission" date="2020-02" db="EMBL/GenBank/DDBJ databases">
        <authorList>
            <person name="Palmer J.M."/>
        </authorList>
    </citation>
    <scope>NUCLEOTIDE SEQUENCE</scope>
    <source>
        <strain evidence="12">EPUS1.4</strain>
        <tissue evidence="12">Thallus</tissue>
    </source>
</reference>
<dbReference type="AlphaFoldDB" id="A0A8H7E898"/>
<keyword evidence="5" id="KW-0507">mRNA processing</keyword>
<evidence type="ECO:0000256" key="4">
    <source>
        <dbReference type="ARBA" id="ARBA00022490"/>
    </source>
</evidence>
<evidence type="ECO:0000259" key="11">
    <source>
        <dbReference type="Pfam" id="PF22782"/>
    </source>
</evidence>
<evidence type="ECO:0000256" key="2">
    <source>
        <dbReference type="ARBA" id="ARBA00004496"/>
    </source>
</evidence>
<dbReference type="Pfam" id="PF22782">
    <property type="entry name" value="SDE2"/>
    <property type="match status" value="1"/>
</dbReference>
<dbReference type="EMBL" id="JAACFV010000016">
    <property type="protein sequence ID" value="KAF7511903.1"/>
    <property type="molecule type" value="Genomic_DNA"/>
</dbReference>
<dbReference type="Proteomes" id="UP000606974">
    <property type="component" value="Unassembled WGS sequence"/>
</dbReference>
<feature type="region of interest" description="Disordered" evidence="9">
    <location>
        <begin position="237"/>
        <end position="274"/>
    </location>
</feature>
<feature type="compositionally biased region" description="Low complexity" evidence="9">
    <location>
        <begin position="237"/>
        <end position="254"/>
    </location>
</feature>
<comment type="similarity">
    <text evidence="3">Belongs to the SDE2 family.</text>
</comment>
<keyword evidence="6" id="KW-0508">mRNA splicing</keyword>
<dbReference type="PANTHER" id="PTHR12786:SF1">
    <property type="entry name" value="SPLICING REGULATOR SDE2"/>
    <property type="match status" value="1"/>
</dbReference>
<dbReference type="InterPro" id="IPR051421">
    <property type="entry name" value="RNA_Proc_DNA_Dmg_Regulator"/>
</dbReference>
<comment type="caution">
    <text evidence="12">The sequence shown here is derived from an EMBL/GenBank/DDBJ whole genome shotgun (WGS) entry which is preliminary data.</text>
</comment>
<dbReference type="InterPro" id="IPR024974">
    <property type="entry name" value="Sde2_N"/>
</dbReference>
<evidence type="ECO:0000256" key="9">
    <source>
        <dbReference type="SAM" id="MobiDB-lite"/>
    </source>
</evidence>
<dbReference type="OrthoDB" id="547031at2759"/>
<feature type="domain" description="SDE2-like" evidence="11">
    <location>
        <begin position="98"/>
        <end position="216"/>
    </location>
</feature>
<keyword evidence="8" id="KW-0131">Cell cycle</keyword>
<feature type="region of interest" description="Disordered" evidence="9">
    <location>
        <begin position="106"/>
        <end position="140"/>
    </location>
</feature>
<organism evidence="12 13">
    <name type="scientific">Endocarpon pusillum</name>
    <dbReference type="NCBI Taxonomy" id="364733"/>
    <lineage>
        <taxon>Eukaryota</taxon>
        <taxon>Fungi</taxon>
        <taxon>Dikarya</taxon>
        <taxon>Ascomycota</taxon>
        <taxon>Pezizomycotina</taxon>
        <taxon>Eurotiomycetes</taxon>
        <taxon>Chaetothyriomycetidae</taxon>
        <taxon>Verrucariales</taxon>
        <taxon>Verrucariaceae</taxon>
        <taxon>Endocarpon</taxon>
    </lineage>
</organism>
<dbReference type="GO" id="GO:0006397">
    <property type="term" value="P:mRNA processing"/>
    <property type="evidence" value="ECO:0007669"/>
    <property type="project" value="UniProtKB-KW"/>
</dbReference>
<dbReference type="Pfam" id="PF13019">
    <property type="entry name" value="Sde2_N_Ubi_yeast"/>
    <property type="match status" value="1"/>
</dbReference>
<keyword evidence="4" id="KW-0963">Cytoplasm</keyword>
<dbReference type="GO" id="GO:0005737">
    <property type="term" value="C:cytoplasm"/>
    <property type="evidence" value="ECO:0007669"/>
    <property type="project" value="UniProtKB-SubCell"/>
</dbReference>
<dbReference type="PANTHER" id="PTHR12786">
    <property type="entry name" value="SPLICING FACTOR SF3A-RELATED"/>
    <property type="match status" value="1"/>
</dbReference>
<evidence type="ECO:0000256" key="8">
    <source>
        <dbReference type="ARBA" id="ARBA00023306"/>
    </source>
</evidence>
<evidence type="ECO:0000313" key="13">
    <source>
        <dbReference type="Proteomes" id="UP000606974"/>
    </source>
</evidence>
<gene>
    <name evidence="12" type="ORF">GJ744_003136</name>
</gene>
<dbReference type="GO" id="GO:0005634">
    <property type="term" value="C:nucleus"/>
    <property type="evidence" value="ECO:0007669"/>
    <property type="project" value="UniProtKB-SubCell"/>
</dbReference>
<feature type="region of interest" description="Disordered" evidence="9">
    <location>
        <begin position="181"/>
        <end position="224"/>
    </location>
</feature>
<feature type="region of interest" description="Disordered" evidence="9">
    <location>
        <begin position="289"/>
        <end position="358"/>
    </location>
</feature>
<keyword evidence="13" id="KW-1185">Reference proteome</keyword>
<evidence type="ECO:0000313" key="12">
    <source>
        <dbReference type="EMBL" id="KAF7511903.1"/>
    </source>
</evidence>
<evidence type="ECO:0008006" key="14">
    <source>
        <dbReference type="Google" id="ProtNLM"/>
    </source>
</evidence>
<evidence type="ECO:0000256" key="5">
    <source>
        <dbReference type="ARBA" id="ARBA00022664"/>
    </source>
</evidence>